<dbReference type="SUPFAM" id="SSF161098">
    <property type="entry name" value="MetI-like"/>
    <property type="match status" value="1"/>
</dbReference>
<dbReference type="InterPro" id="IPR035906">
    <property type="entry name" value="MetI-like_sf"/>
</dbReference>
<dbReference type="AlphaFoldDB" id="A0A0S4TLQ5"/>
<dbReference type="GO" id="GO:0022857">
    <property type="term" value="F:transmembrane transporter activity"/>
    <property type="evidence" value="ECO:0007669"/>
    <property type="project" value="InterPro"/>
</dbReference>
<dbReference type="CDD" id="cd06261">
    <property type="entry name" value="TM_PBP2"/>
    <property type="match status" value="1"/>
</dbReference>
<dbReference type="PATRIC" id="fig|305.106.peg.4775"/>
<evidence type="ECO:0000256" key="2">
    <source>
        <dbReference type="ARBA" id="ARBA00010072"/>
    </source>
</evidence>
<keyword evidence="7 8" id="KW-0472">Membrane</keyword>
<feature type="transmembrane region" description="Helical" evidence="8">
    <location>
        <begin position="190"/>
        <end position="213"/>
    </location>
</feature>
<evidence type="ECO:0000256" key="7">
    <source>
        <dbReference type="ARBA" id="ARBA00023136"/>
    </source>
</evidence>
<dbReference type="Gene3D" id="1.10.3720.10">
    <property type="entry name" value="MetI-like"/>
    <property type="match status" value="1"/>
</dbReference>
<dbReference type="GO" id="GO:0006865">
    <property type="term" value="P:amino acid transport"/>
    <property type="evidence" value="ECO:0007669"/>
    <property type="project" value="TreeGrafter"/>
</dbReference>
<dbReference type="InterPro" id="IPR000515">
    <property type="entry name" value="MetI-like"/>
</dbReference>
<gene>
    <name evidence="11" type="ORF">E7Z57_08380</name>
    <name evidence="10" type="ORF">RUN39_v1_50106</name>
</gene>
<feature type="transmembrane region" description="Helical" evidence="8">
    <location>
        <begin position="69"/>
        <end position="87"/>
    </location>
</feature>
<proteinExistence type="inferred from homology"/>
<dbReference type="PANTHER" id="PTHR30614">
    <property type="entry name" value="MEMBRANE COMPONENT OF AMINO ACID ABC TRANSPORTER"/>
    <property type="match status" value="1"/>
</dbReference>
<evidence type="ECO:0000256" key="5">
    <source>
        <dbReference type="ARBA" id="ARBA00022692"/>
    </source>
</evidence>
<evidence type="ECO:0000313" key="12">
    <source>
        <dbReference type="Proteomes" id="UP000310553"/>
    </source>
</evidence>
<evidence type="ECO:0000256" key="1">
    <source>
        <dbReference type="ARBA" id="ARBA00004429"/>
    </source>
</evidence>
<keyword evidence="5 8" id="KW-0812">Transmembrane</keyword>
<reference evidence="10" key="1">
    <citation type="submission" date="2015-10" db="EMBL/GenBank/DDBJ databases">
        <authorList>
            <person name="Gilbert D.G."/>
        </authorList>
    </citation>
    <scope>NUCLEOTIDE SEQUENCE</scope>
    <source>
        <strain evidence="10">Phyl III-seqv23</strain>
    </source>
</reference>
<keyword evidence="4" id="KW-1003">Cell membrane</keyword>
<dbReference type="Pfam" id="PF00528">
    <property type="entry name" value="BPD_transp_1"/>
    <property type="match status" value="1"/>
</dbReference>
<protein>
    <submittedName>
        <fullName evidence="11">Amino acid ABC transporter permease</fullName>
    </submittedName>
    <submittedName>
        <fullName evidence="10">Amino acid ABC transporter, permease protein</fullName>
    </submittedName>
</protein>
<evidence type="ECO:0000256" key="4">
    <source>
        <dbReference type="ARBA" id="ARBA00022475"/>
    </source>
</evidence>
<keyword evidence="3 8" id="KW-0813">Transport</keyword>
<accession>A0A0S4TLQ5</accession>
<dbReference type="EMBL" id="LN899819">
    <property type="protein sequence ID" value="CUV11034.1"/>
    <property type="molecule type" value="Genomic_DNA"/>
</dbReference>
<evidence type="ECO:0000313" key="11">
    <source>
        <dbReference type="EMBL" id="QCX49113.1"/>
    </source>
</evidence>
<feature type="transmembrane region" description="Helical" evidence="8">
    <location>
        <begin position="20"/>
        <end position="48"/>
    </location>
</feature>
<evidence type="ECO:0000256" key="3">
    <source>
        <dbReference type="ARBA" id="ARBA00022448"/>
    </source>
</evidence>
<feature type="domain" description="ABC transmembrane type-1" evidence="9">
    <location>
        <begin position="21"/>
        <end position="209"/>
    </location>
</feature>
<feature type="transmembrane region" description="Helical" evidence="8">
    <location>
        <begin position="93"/>
        <end position="113"/>
    </location>
</feature>
<evidence type="ECO:0000256" key="6">
    <source>
        <dbReference type="ARBA" id="ARBA00022989"/>
    </source>
</evidence>
<sequence length="248" mass="26534">MAYQFDFGAVFSYSGQLAQGAGFTLALTAAGTVLGGAIGVAGGVCRAWRIAPLNGLFKVYVEAIRNTPFLIQLLFVFFGLPSLGLQINEWQAALLTVVVNLGAYITEIVRAGIQETPRGQLEAASALAMSRWACFRHVVLRPALQKVWPALSSQIVIVMLGTSVVSQIAAQDLTFAANFIQSRNFRAFETYLVVTALYFALALLLRQLLAWIAQRFVVVRRTPAAPASAAAPAAARTTTTTAPARNAA</sequence>
<evidence type="ECO:0000259" key="9">
    <source>
        <dbReference type="PROSITE" id="PS50928"/>
    </source>
</evidence>
<feature type="transmembrane region" description="Helical" evidence="8">
    <location>
        <begin position="147"/>
        <end position="170"/>
    </location>
</feature>
<evidence type="ECO:0000313" key="10">
    <source>
        <dbReference type="EMBL" id="CUV11034.1"/>
    </source>
</evidence>
<dbReference type="InterPro" id="IPR010065">
    <property type="entry name" value="AA_ABC_transptr_permease_3TM"/>
</dbReference>
<dbReference type="EMBL" id="CP039339">
    <property type="protein sequence ID" value="QCX49113.1"/>
    <property type="molecule type" value="Genomic_DNA"/>
</dbReference>
<comment type="similarity">
    <text evidence="2">Belongs to the binding-protein-dependent transport system permease family. HisMQ subfamily.</text>
</comment>
<reference evidence="11 12" key="2">
    <citation type="submission" date="2019-04" db="EMBL/GenBank/DDBJ databases">
        <title>Complete Genome of UW386 and Higher Quality Genome of UW700.</title>
        <authorList>
            <person name="Jacobs J."/>
            <person name="Perez A."/>
            <person name="Steidl O."/>
            <person name="Allen C."/>
        </authorList>
    </citation>
    <scope>NUCLEOTIDE SEQUENCE [LARGE SCALE GENOMIC DNA]</scope>
    <source>
        <strain evidence="11 12">UW386</strain>
    </source>
</reference>
<dbReference type="Proteomes" id="UP000310553">
    <property type="component" value="Chromosome"/>
</dbReference>
<evidence type="ECO:0000256" key="8">
    <source>
        <dbReference type="RuleBase" id="RU363032"/>
    </source>
</evidence>
<name>A0A0S4TLQ5_RALSL</name>
<dbReference type="PROSITE" id="PS50928">
    <property type="entry name" value="ABC_TM1"/>
    <property type="match status" value="1"/>
</dbReference>
<dbReference type="InterPro" id="IPR043429">
    <property type="entry name" value="ArtM/GltK/GlnP/TcyL/YhdX-like"/>
</dbReference>
<dbReference type="PANTHER" id="PTHR30614:SF35">
    <property type="entry name" value="ABC TRANSPORTER PERMEASE PROTEIN"/>
    <property type="match status" value="1"/>
</dbReference>
<comment type="subcellular location">
    <subcellularLocation>
        <location evidence="1">Cell inner membrane</location>
        <topology evidence="1">Multi-pass membrane protein</topology>
    </subcellularLocation>
    <subcellularLocation>
        <location evidence="8">Cell membrane</location>
        <topology evidence="8">Multi-pass membrane protein</topology>
    </subcellularLocation>
</comment>
<dbReference type="NCBIfam" id="TIGR01726">
    <property type="entry name" value="HEQRo_perm_3TM"/>
    <property type="match status" value="1"/>
</dbReference>
<organism evidence="10">
    <name type="scientific">Ralstonia solanacearum</name>
    <name type="common">Pseudomonas solanacearum</name>
    <dbReference type="NCBI Taxonomy" id="305"/>
    <lineage>
        <taxon>Bacteria</taxon>
        <taxon>Pseudomonadati</taxon>
        <taxon>Pseudomonadota</taxon>
        <taxon>Betaproteobacteria</taxon>
        <taxon>Burkholderiales</taxon>
        <taxon>Burkholderiaceae</taxon>
        <taxon>Ralstonia</taxon>
        <taxon>Ralstonia solanacearum species complex</taxon>
    </lineage>
</organism>
<dbReference type="GO" id="GO:0043190">
    <property type="term" value="C:ATP-binding cassette (ABC) transporter complex"/>
    <property type="evidence" value="ECO:0007669"/>
    <property type="project" value="InterPro"/>
</dbReference>
<keyword evidence="6 8" id="KW-1133">Transmembrane helix</keyword>